<dbReference type="Pfam" id="PF14398">
    <property type="entry name" value="ATPgrasp_YheCD"/>
    <property type="match status" value="1"/>
</dbReference>
<comment type="caution">
    <text evidence="1">The sequence shown here is derived from an EMBL/GenBank/DDBJ whole genome shotgun (WGS) entry which is preliminary data.</text>
</comment>
<name>A0A926NNV5_9BACI</name>
<reference evidence="1" key="1">
    <citation type="submission" date="2020-09" db="EMBL/GenBank/DDBJ databases">
        <title>A novel bacterium of genus Bacillus, isolated from South China Sea.</title>
        <authorList>
            <person name="Huang H."/>
            <person name="Mo K."/>
            <person name="Hu Y."/>
        </authorList>
    </citation>
    <scope>NUCLEOTIDE SEQUENCE</scope>
    <source>
        <strain evidence="1">IB182487</strain>
    </source>
</reference>
<dbReference type="Gene3D" id="3.30.470.20">
    <property type="entry name" value="ATP-grasp fold, B domain"/>
    <property type="match status" value="1"/>
</dbReference>
<gene>
    <name evidence="1" type="ORF">IC621_24560</name>
</gene>
<evidence type="ECO:0000313" key="1">
    <source>
        <dbReference type="EMBL" id="MBD1383363.1"/>
    </source>
</evidence>
<dbReference type="GO" id="GO:0043774">
    <property type="term" value="F:coenzyme F420-2 alpha-glutamyl ligase activity"/>
    <property type="evidence" value="ECO:0007669"/>
    <property type="project" value="TreeGrafter"/>
</dbReference>
<dbReference type="GO" id="GO:0005737">
    <property type="term" value="C:cytoplasm"/>
    <property type="evidence" value="ECO:0007669"/>
    <property type="project" value="TreeGrafter"/>
</dbReference>
<organism evidence="1 2">
    <name type="scientific">Metabacillus arenae</name>
    <dbReference type="NCBI Taxonomy" id="2771434"/>
    <lineage>
        <taxon>Bacteria</taxon>
        <taxon>Bacillati</taxon>
        <taxon>Bacillota</taxon>
        <taxon>Bacilli</taxon>
        <taxon>Bacillales</taxon>
        <taxon>Bacillaceae</taxon>
        <taxon>Metabacillus</taxon>
    </lineage>
</organism>
<dbReference type="SUPFAM" id="SSF56059">
    <property type="entry name" value="Glutathione synthetase ATP-binding domain-like"/>
    <property type="match status" value="1"/>
</dbReference>
<sequence>MLIQKIDLIKYTHTIEHTIEMSESLKEKLSWSRFHRKTKLSIGRYSTDVNIVFIKEDSFFIRIHPNVLKELRLDINEIKILVKFDPSQNMLILGPVIAILTEVNQTKPNIFGSIQQFSEEIARLCESKGFFFYVFSLVDYKTKEIEGFVYEEQNWSKKTVPFPDVVHNRLHNRKNESTSLFLDITTDLIEEKIPYFNHRFLNKWEVHQMLARHDHLFPYLPYTELLTNKNELEKFIGKHHHLFIKPVNGSQGKRIFKVCRQNDGFMLDYTTFSGQLVNHYDSFANLFKSLYPKLKKEPFIMQEAIPLFTIDNRPVDFRILCHKSDQQKWRLSSSVARLSGEQQFVANLARGGKLLSTKEALESFLGRKEALHTKKMIHELSLETANLLSSHTEGLFGEFGIDMALDHNGHPWILEVNTKPSKETVEDSSGKIRPSAKSVLDYCYHLSGY</sequence>
<dbReference type="InterPro" id="IPR026838">
    <property type="entry name" value="YheC/D"/>
</dbReference>
<dbReference type="PANTHER" id="PTHR21621">
    <property type="entry name" value="RIBOSOMAL PROTEIN S6 MODIFICATION PROTEIN"/>
    <property type="match status" value="1"/>
</dbReference>
<dbReference type="PANTHER" id="PTHR21621:SF2">
    <property type="entry name" value="COENZYME GAMMA-F420-2:ALPHA-L-GLUTAMATE LIGASE"/>
    <property type="match status" value="1"/>
</dbReference>
<accession>A0A926NNV5</accession>
<keyword evidence="2" id="KW-1185">Reference proteome</keyword>
<dbReference type="Proteomes" id="UP000626844">
    <property type="component" value="Unassembled WGS sequence"/>
</dbReference>
<protein>
    <submittedName>
        <fullName evidence="1">YheC/YheD family protein</fullName>
    </submittedName>
</protein>
<dbReference type="RefSeq" id="WP_191162460.1">
    <property type="nucleotide sequence ID" value="NZ_JACXAI010000052.1"/>
</dbReference>
<dbReference type="AlphaFoldDB" id="A0A926NNV5"/>
<dbReference type="EMBL" id="JACXAI010000052">
    <property type="protein sequence ID" value="MBD1383363.1"/>
    <property type="molecule type" value="Genomic_DNA"/>
</dbReference>
<proteinExistence type="predicted"/>
<evidence type="ECO:0000313" key="2">
    <source>
        <dbReference type="Proteomes" id="UP000626844"/>
    </source>
</evidence>